<feature type="region of interest" description="Disordered" evidence="1">
    <location>
        <begin position="1"/>
        <end position="34"/>
    </location>
</feature>
<evidence type="ECO:0000313" key="3">
    <source>
        <dbReference type="EMBL" id="KAG6469695.1"/>
    </source>
</evidence>
<dbReference type="EMBL" id="JACMSC010000021">
    <property type="protein sequence ID" value="KAG6469695.1"/>
    <property type="molecule type" value="Genomic_DNA"/>
</dbReference>
<evidence type="ECO:0000313" key="4">
    <source>
        <dbReference type="Proteomes" id="UP000734854"/>
    </source>
</evidence>
<feature type="compositionally biased region" description="Polar residues" evidence="1">
    <location>
        <begin position="1"/>
        <end position="11"/>
    </location>
</feature>
<keyword evidence="4" id="KW-1185">Reference proteome</keyword>
<sequence>MLESKTPTTVYLGSRAGRASRSRPCSRPRASSSPRSGAGILFFFLVQMVLLCLCFLSCGGNHSGFGDFEQLSRWDWSRRPSWRGPQVIDGLIQVLWAILYWERPETQTINSIIMLTVELIYGYAECYLALHGNQTGSVAPAVALLKKFR</sequence>
<comment type="caution">
    <text evidence="3">The sequence shown here is derived from an EMBL/GenBank/DDBJ whole genome shotgun (WGS) entry which is preliminary data.</text>
</comment>
<keyword evidence="2" id="KW-0472">Membrane</keyword>
<dbReference type="Proteomes" id="UP000734854">
    <property type="component" value="Unassembled WGS sequence"/>
</dbReference>
<keyword evidence="2" id="KW-0812">Transmembrane</keyword>
<feature type="transmembrane region" description="Helical" evidence="2">
    <location>
        <begin position="37"/>
        <end position="62"/>
    </location>
</feature>
<evidence type="ECO:0000256" key="2">
    <source>
        <dbReference type="SAM" id="Phobius"/>
    </source>
</evidence>
<organism evidence="3 4">
    <name type="scientific">Zingiber officinale</name>
    <name type="common">Ginger</name>
    <name type="synonym">Amomum zingiber</name>
    <dbReference type="NCBI Taxonomy" id="94328"/>
    <lineage>
        <taxon>Eukaryota</taxon>
        <taxon>Viridiplantae</taxon>
        <taxon>Streptophyta</taxon>
        <taxon>Embryophyta</taxon>
        <taxon>Tracheophyta</taxon>
        <taxon>Spermatophyta</taxon>
        <taxon>Magnoliopsida</taxon>
        <taxon>Liliopsida</taxon>
        <taxon>Zingiberales</taxon>
        <taxon>Zingiberaceae</taxon>
        <taxon>Zingiber</taxon>
    </lineage>
</organism>
<name>A0A8J5EN57_ZINOF</name>
<reference evidence="3 4" key="1">
    <citation type="submission" date="2020-08" db="EMBL/GenBank/DDBJ databases">
        <title>Plant Genome Project.</title>
        <authorList>
            <person name="Zhang R.-G."/>
        </authorList>
    </citation>
    <scope>NUCLEOTIDE SEQUENCE [LARGE SCALE GENOMIC DNA]</scope>
    <source>
        <tissue evidence="3">Rhizome</tissue>
    </source>
</reference>
<evidence type="ECO:0000256" key="1">
    <source>
        <dbReference type="SAM" id="MobiDB-lite"/>
    </source>
</evidence>
<proteinExistence type="predicted"/>
<dbReference type="AlphaFoldDB" id="A0A8J5EN57"/>
<keyword evidence="2" id="KW-1133">Transmembrane helix</keyword>
<accession>A0A8J5EN57</accession>
<gene>
    <name evidence="3" type="ORF">ZIOFF_070625</name>
</gene>
<protein>
    <submittedName>
        <fullName evidence="3">Uncharacterized protein</fullName>
    </submittedName>
</protein>